<protein>
    <submittedName>
        <fullName evidence="2">Uncharacterized protein</fullName>
    </submittedName>
</protein>
<feature type="region of interest" description="Disordered" evidence="1">
    <location>
        <begin position="149"/>
        <end position="170"/>
    </location>
</feature>
<name>A0A7J7JHV3_BUGNE</name>
<comment type="caution">
    <text evidence="2">The sequence shown here is derived from an EMBL/GenBank/DDBJ whole genome shotgun (WGS) entry which is preliminary data.</text>
</comment>
<evidence type="ECO:0000313" key="2">
    <source>
        <dbReference type="EMBL" id="KAF6025181.1"/>
    </source>
</evidence>
<sequence length="229" mass="25884">MKEVLHRVCCQAANGWDDSKRYEFYCYIFEHAVKTLDQTHGYQSSWNWKPDNAILVESNPFHMARSLPSPGLPNQQLQFLEITERRLQQVPSSRNSRYRQANMSVLSSQAKMESSPYLLQQTVANGCNPLTFDQRVISVQPAQTVLPPLSSWRPVQTSSKPPDGSDPNVIEPSIQLLTSVSPSARATADPLERELQNYLGSAYEALVDLREQTVDPSEFEVYLPKDGLI</sequence>
<dbReference type="EMBL" id="VXIV02002487">
    <property type="protein sequence ID" value="KAF6025181.1"/>
    <property type="molecule type" value="Genomic_DNA"/>
</dbReference>
<dbReference type="AlphaFoldDB" id="A0A7J7JHV3"/>
<organism evidence="2 3">
    <name type="scientific">Bugula neritina</name>
    <name type="common">Brown bryozoan</name>
    <name type="synonym">Sertularia neritina</name>
    <dbReference type="NCBI Taxonomy" id="10212"/>
    <lineage>
        <taxon>Eukaryota</taxon>
        <taxon>Metazoa</taxon>
        <taxon>Spiralia</taxon>
        <taxon>Lophotrochozoa</taxon>
        <taxon>Bryozoa</taxon>
        <taxon>Gymnolaemata</taxon>
        <taxon>Cheilostomatida</taxon>
        <taxon>Flustrina</taxon>
        <taxon>Buguloidea</taxon>
        <taxon>Bugulidae</taxon>
        <taxon>Bugula</taxon>
    </lineage>
</organism>
<proteinExistence type="predicted"/>
<gene>
    <name evidence="2" type="ORF">EB796_016492</name>
</gene>
<keyword evidence="3" id="KW-1185">Reference proteome</keyword>
<dbReference type="Proteomes" id="UP000593567">
    <property type="component" value="Unassembled WGS sequence"/>
</dbReference>
<reference evidence="2" key="1">
    <citation type="submission" date="2020-06" db="EMBL/GenBank/DDBJ databases">
        <title>Draft genome of Bugula neritina, a colonial animal packing powerful symbionts and potential medicines.</title>
        <authorList>
            <person name="Rayko M."/>
        </authorList>
    </citation>
    <scope>NUCLEOTIDE SEQUENCE [LARGE SCALE GENOMIC DNA]</scope>
    <source>
        <strain evidence="2">Kwan_BN1</strain>
    </source>
</reference>
<evidence type="ECO:0000313" key="3">
    <source>
        <dbReference type="Proteomes" id="UP000593567"/>
    </source>
</evidence>
<accession>A0A7J7JHV3</accession>
<evidence type="ECO:0000256" key="1">
    <source>
        <dbReference type="SAM" id="MobiDB-lite"/>
    </source>
</evidence>